<accession>A0ABN2CW27</accession>
<dbReference type="Proteomes" id="UP001501470">
    <property type="component" value="Unassembled WGS sequence"/>
</dbReference>
<protein>
    <recommendedName>
        <fullName evidence="4">Transcriptional regulator</fullName>
    </recommendedName>
</protein>
<evidence type="ECO:0000256" key="1">
    <source>
        <dbReference type="SAM" id="MobiDB-lite"/>
    </source>
</evidence>
<comment type="caution">
    <text evidence="2">The sequence shown here is derived from an EMBL/GenBank/DDBJ whole genome shotgun (WGS) entry which is preliminary data.</text>
</comment>
<name>A0ABN2CW27_9ACTN</name>
<evidence type="ECO:0008006" key="4">
    <source>
        <dbReference type="Google" id="ProtNLM"/>
    </source>
</evidence>
<proteinExistence type="predicted"/>
<gene>
    <name evidence="2" type="ORF">GCM10009827_101220</name>
</gene>
<keyword evidence="3" id="KW-1185">Reference proteome</keyword>
<organism evidence="2 3">
    <name type="scientific">Dactylosporangium maewongense</name>
    <dbReference type="NCBI Taxonomy" id="634393"/>
    <lineage>
        <taxon>Bacteria</taxon>
        <taxon>Bacillati</taxon>
        <taxon>Actinomycetota</taxon>
        <taxon>Actinomycetes</taxon>
        <taxon>Micromonosporales</taxon>
        <taxon>Micromonosporaceae</taxon>
        <taxon>Dactylosporangium</taxon>
    </lineage>
</organism>
<evidence type="ECO:0000313" key="3">
    <source>
        <dbReference type="Proteomes" id="UP001501470"/>
    </source>
</evidence>
<feature type="region of interest" description="Disordered" evidence="1">
    <location>
        <begin position="99"/>
        <end position="126"/>
    </location>
</feature>
<reference evidence="2 3" key="1">
    <citation type="journal article" date="2019" name="Int. J. Syst. Evol. Microbiol.">
        <title>The Global Catalogue of Microorganisms (GCM) 10K type strain sequencing project: providing services to taxonomists for standard genome sequencing and annotation.</title>
        <authorList>
            <consortium name="The Broad Institute Genomics Platform"/>
            <consortium name="The Broad Institute Genome Sequencing Center for Infectious Disease"/>
            <person name="Wu L."/>
            <person name="Ma J."/>
        </authorList>
    </citation>
    <scope>NUCLEOTIDE SEQUENCE [LARGE SCALE GENOMIC DNA]</scope>
    <source>
        <strain evidence="2 3">JCM 15933</strain>
    </source>
</reference>
<evidence type="ECO:0000313" key="2">
    <source>
        <dbReference type="EMBL" id="GAA1563374.1"/>
    </source>
</evidence>
<dbReference type="EMBL" id="BAAAQD010000033">
    <property type="protein sequence ID" value="GAA1563374.1"/>
    <property type="molecule type" value="Genomic_DNA"/>
</dbReference>
<sequence>MPRHPDAVITPNRTLRDARLRTHSPLRAGQSMSRSELADLVNATLDRLHPGRDLNAHYVDSRWIGKLERGEHRWPSDERRAALRHALGATTDTELDLYIPRRTDGPRNHPPGFRQVDDVTEGTDRSPDTVEVMYRRTALLFPALVTVAAGQPALPDGSRVTLRALQAALLIGGGSTPDLNELTVEHIWRSVAAAHDGYQQARYLEVAARLPSVLARANELAEQSAGAVRRRARYALALAYIAASKVAAKFADGSLAWVAADRAAQIAATVDAPAIAGLAAYQSSCALLSLYPDSGPAEQLVHTSLSQLSRAEVTAQTTAAAGALNLLGAVIAARSGARKRATAHLAAASRLACSVPADSNQLWTAFNATNVLIHRTSAENALHRYDDAIQAAHAINTAALPGGLVGRRAQIHLDLVIAHVTRSDGLPTAVHHVVSAGRIAPQLFQVHPENRQLVADMLKSSTGTDARELRTLAEAAGIGR</sequence>